<feature type="compositionally biased region" description="Basic and acidic residues" evidence="1">
    <location>
        <begin position="298"/>
        <end position="309"/>
    </location>
</feature>
<evidence type="ECO:0000256" key="1">
    <source>
        <dbReference type="SAM" id="MobiDB-lite"/>
    </source>
</evidence>
<dbReference type="PANTHER" id="PTHR37076">
    <property type="entry name" value="HISTONE-LYSINE N-METHYLTRANSFERASE, H3 LYSINE-79 SPECIFIC-LIKE-RELATED"/>
    <property type="match status" value="1"/>
</dbReference>
<dbReference type="AlphaFoldDB" id="A0AAP0K1U0"/>
<dbReference type="EMBL" id="JBBNAE010000002">
    <property type="protein sequence ID" value="KAK9144282.1"/>
    <property type="molecule type" value="Genomic_DNA"/>
</dbReference>
<name>A0AAP0K1U0_9MAGN</name>
<dbReference type="PANTHER" id="PTHR37076:SF3">
    <property type="entry name" value="STRESS RESPONSE PROTEIN NST1-LIKE"/>
    <property type="match status" value="1"/>
</dbReference>
<dbReference type="Proteomes" id="UP001417504">
    <property type="component" value="Unassembled WGS sequence"/>
</dbReference>
<feature type="region of interest" description="Disordered" evidence="1">
    <location>
        <begin position="283"/>
        <end position="309"/>
    </location>
</feature>
<comment type="caution">
    <text evidence="2">The sequence shown here is derived from an EMBL/GenBank/DDBJ whole genome shotgun (WGS) entry which is preliminary data.</text>
</comment>
<evidence type="ECO:0000313" key="3">
    <source>
        <dbReference type="Proteomes" id="UP001417504"/>
    </source>
</evidence>
<keyword evidence="3" id="KW-1185">Reference proteome</keyword>
<evidence type="ECO:0000313" key="2">
    <source>
        <dbReference type="EMBL" id="KAK9144282.1"/>
    </source>
</evidence>
<protein>
    <submittedName>
        <fullName evidence="2">Uncharacterized protein</fullName>
    </submittedName>
</protein>
<proteinExistence type="predicted"/>
<accession>A0AAP0K1U0</accession>
<gene>
    <name evidence="2" type="ORF">Sjap_004185</name>
</gene>
<reference evidence="2 3" key="1">
    <citation type="submission" date="2024-01" db="EMBL/GenBank/DDBJ databases">
        <title>Genome assemblies of Stephania.</title>
        <authorList>
            <person name="Yang L."/>
        </authorList>
    </citation>
    <scope>NUCLEOTIDE SEQUENCE [LARGE SCALE GENOMIC DNA]</scope>
    <source>
        <strain evidence="2">QJT</strain>
        <tissue evidence="2">Leaf</tissue>
    </source>
</reference>
<organism evidence="2 3">
    <name type="scientific">Stephania japonica</name>
    <dbReference type="NCBI Taxonomy" id="461633"/>
    <lineage>
        <taxon>Eukaryota</taxon>
        <taxon>Viridiplantae</taxon>
        <taxon>Streptophyta</taxon>
        <taxon>Embryophyta</taxon>
        <taxon>Tracheophyta</taxon>
        <taxon>Spermatophyta</taxon>
        <taxon>Magnoliopsida</taxon>
        <taxon>Ranunculales</taxon>
        <taxon>Menispermaceae</taxon>
        <taxon>Menispermoideae</taxon>
        <taxon>Cissampelideae</taxon>
        <taxon>Stephania</taxon>
    </lineage>
</organism>
<sequence>MKRKKWSEEEEETLINKYSELQSSGTLTKLKTREKKFQPIADHVNSLHHLVDPSTFPFRWSWRDVSIKVQNMRHQYMGVKQKIRVSDDDFNWADGDDHWPNFFKYKQGRGREEEGGEFGVVGLGREVLELGRVLGRRRERERGREEEELEREERWRERESEREERWAVRERRRECVEMEWEERERVRARRETERRVRVEREFDEGRRRWMMKMEEKREEEEMAWRERMMELQVEHEKQMMQMHVDASQSQMQVLGVLARIVCQFFGAGNDGLGGGLGGLPPQVLQNLQHPGSLVGDNGKPDGNSDTHFM</sequence>